<dbReference type="Pfam" id="PF00847">
    <property type="entry name" value="AP2"/>
    <property type="match status" value="1"/>
</dbReference>
<evidence type="ECO:0000259" key="7">
    <source>
        <dbReference type="PROSITE" id="PS51032"/>
    </source>
</evidence>
<name>A0ABR0PGA8_GOSAR</name>
<organism evidence="8 9">
    <name type="scientific">Gossypium arboreum</name>
    <name type="common">Tree cotton</name>
    <name type="synonym">Gossypium nanking</name>
    <dbReference type="NCBI Taxonomy" id="29729"/>
    <lineage>
        <taxon>Eukaryota</taxon>
        <taxon>Viridiplantae</taxon>
        <taxon>Streptophyta</taxon>
        <taxon>Embryophyta</taxon>
        <taxon>Tracheophyta</taxon>
        <taxon>Spermatophyta</taxon>
        <taxon>Magnoliopsida</taxon>
        <taxon>eudicotyledons</taxon>
        <taxon>Gunneridae</taxon>
        <taxon>Pentapetalae</taxon>
        <taxon>rosids</taxon>
        <taxon>malvids</taxon>
        <taxon>Malvales</taxon>
        <taxon>Malvaceae</taxon>
        <taxon>Malvoideae</taxon>
        <taxon>Gossypium</taxon>
    </lineage>
</organism>
<evidence type="ECO:0000313" key="9">
    <source>
        <dbReference type="Proteomes" id="UP001358586"/>
    </source>
</evidence>
<dbReference type="InterPro" id="IPR001471">
    <property type="entry name" value="AP2/ERF_dom"/>
</dbReference>
<comment type="subcellular location">
    <subcellularLocation>
        <location evidence="1">Nucleus</location>
    </subcellularLocation>
</comment>
<keyword evidence="2" id="KW-0805">Transcription regulation</keyword>
<gene>
    <name evidence="8" type="ORF">PVK06_025351</name>
</gene>
<dbReference type="Proteomes" id="UP001358586">
    <property type="component" value="Chromosome 7"/>
</dbReference>
<dbReference type="InterPro" id="IPR044808">
    <property type="entry name" value="ERF_plant"/>
</dbReference>
<evidence type="ECO:0000256" key="5">
    <source>
        <dbReference type="ARBA" id="ARBA00023242"/>
    </source>
</evidence>
<keyword evidence="3" id="KW-0238">DNA-binding</keyword>
<dbReference type="Gene3D" id="3.30.730.10">
    <property type="entry name" value="AP2/ERF domain"/>
    <property type="match status" value="1"/>
</dbReference>
<dbReference type="SMART" id="SM00380">
    <property type="entry name" value="AP2"/>
    <property type="match status" value="1"/>
</dbReference>
<comment type="caution">
    <text evidence="8">The sequence shown here is derived from an EMBL/GenBank/DDBJ whole genome shotgun (WGS) entry which is preliminary data.</text>
</comment>
<accession>A0ABR0PGA8</accession>
<dbReference type="InterPro" id="IPR016177">
    <property type="entry name" value="DNA-bd_dom_sf"/>
</dbReference>
<dbReference type="CDD" id="cd00018">
    <property type="entry name" value="AP2"/>
    <property type="match status" value="1"/>
</dbReference>
<evidence type="ECO:0000256" key="6">
    <source>
        <dbReference type="ARBA" id="ARBA00024343"/>
    </source>
</evidence>
<sequence>MEESWLFQYSNNPELSRFGSAEQFSGSCEWDELLLNFNNPDETVWSDLLGDVEERRKASSESNNTSIDGGVKEEEVCSEEPKKVKSYRGVRKRPWGKFAAEIRDSTRNGARVWLGTFDSAEAAALAYDQAAFSMRGPLATLNFPIETVKESLQELKHRCDEDKGCSPLVALKKRYSLRKRSKNKKIKPNAAALRQQQNLLVFEDLGPDFLEQLLSSWFLRPPSKGWSLRDGSSKAIENGGHRLHKICLLRVGSSSRCLNIRLIQIKLLSSTLMGWCRSKLSSSSCREWSDIF</sequence>
<dbReference type="EMBL" id="JARKNE010000007">
    <property type="protein sequence ID" value="KAK5820305.1"/>
    <property type="molecule type" value="Genomic_DNA"/>
</dbReference>
<reference evidence="8 9" key="1">
    <citation type="submission" date="2023-03" db="EMBL/GenBank/DDBJ databases">
        <title>WGS of Gossypium arboreum.</title>
        <authorList>
            <person name="Yu D."/>
        </authorList>
    </citation>
    <scope>NUCLEOTIDE SEQUENCE [LARGE SCALE GENOMIC DNA]</scope>
    <source>
        <tissue evidence="8">Leaf</tissue>
    </source>
</reference>
<protein>
    <recommendedName>
        <fullName evidence="7">AP2/ERF domain-containing protein</fullName>
    </recommendedName>
</protein>
<keyword evidence="9" id="KW-1185">Reference proteome</keyword>
<keyword evidence="4" id="KW-0804">Transcription</keyword>
<comment type="similarity">
    <text evidence="6">Belongs to the AP2/ERF transcription factor family. ERF subfamily.</text>
</comment>
<evidence type="ECO:0000256" key="2">
    <source>
        <dbReference type="ARBA" id="ARBA00023015"/>
    </source>
</evidence>
<dbReference type="PANTHER" id="PTHR31190:SF479">
    <property type="entry name" value="AP2_ERF DOMAIN-CONTAINING PROTEIN"/>
    <property type="match status" value="1"/>
</dbReference>
<evidence type="ECO:0000256" key="1">
    <source>
        <dbReference type="ARBA" id="ARBA00004123"/>
    </source>
</evidence>
<dbReference type="InterPro" id="IPR036955">
    <property type="entry name" value="AP2/ERF_dom_sf"/>
</dbReference>
<dbReference type="PANTHER" id="PTHR31190">
    <property type="entry name" value="DNA-BINDING DOMAIN"/>
    <property type="match status" value="1"/>
</dbReference>
<dbReference type="PRINTS" id="PR00367">
    <property type="entry name" value="ETHRSPELEMNT"/>
</dbReference>
<evidence type="ECO:0000313" key="8">
    <source>
        <dbReference type="EMBL" id="KAK5820305.1"/>
    </source>
</evidence>
<keyword evidence="5" id="KW-0539">Nucleus</keyword>
<evidence type="ECO:0000256" key="4">
    <source>
        <dbReference type="ARBA" id="ARBA00023163"/>
    </source>
</evidence>
<proteinExistence type="inferred from homology"/>
<dbReference type="PROSITE" id="PS51032">
    <property type="entry name" value="AP2_ERF"/>
    <property type="match status" value="1"/>
</dbReference>
<feature type="domain" description="AP2/ERF" evidence="7">
    <location>
        <begin position="86"/>
        <end position="144"/>
    </location>
</feature>
<evidence type="ECO:0000256" key="3">
    <source>
        <dbReference type="ARBA" id="ARBA00023125"/>
    </source>
</evidence>
<dbReference type="SUPFAM" id="SSF54171">
    <property type="entry name" value="DNA-binding domain"/>
    <property type="match status" value="1"/>
</dbReference>